<dbReference type="KEGG" id="ato:CIW82_00555"/>
<dbReference type="Pfam" id="PF07409">
    <property type="entry name" value="GP46"/>
    <property type="match status" value="1"/>
</dbReference>
<sequence>METPTTLMMRSNAAGRLDLVVQAGAGGRGTLAVDASLATCAQLALQCDRRAASDDTLPNEISLLPAQSAGLLARRGWIGDILIDTRFGSRLWLLARGKYDEADRLLGAGYADESMASIRAYWGVSISVTAALVGRGIMQISSAIGAVSVSRTVSATA</sequence>
<organism evidence="1 2">
    <name type="scientific">Acetobacter tropicalis</name>
    <dbReference type="NCBI Taxonomy" id="104102"/>
    <lineage>
        <taxon>Bacteria</taxon>
        <taxon>Pseudomonadati</taxon>
        <taxon>Pseudomonadota</taxon>
        <taxon>Alphaproteobacteria</taxon>
        <taxon>Acetobacterales</taxon>
        <taxon>Acetobacteraceae</taxon>
        <taxon>Acetobacter</taxon>
    </lineage>
</organism>
<protein>
    <submittedName>
        <fullName evidence="1">Uncharacterized protein</fullName>
    </submittedName>
</protein>
<dbReference type="EMBL" id="CP022699">
    <property type="protein sequence ID" value="ATJ89434.1"/>
    <property type="molecule type" value="Genomic_DNA"/>
</dbReference>
<dbReference type="AlphaFoldDB" id="A0A291PDI3"/>
<dbReference type="Proteomes" id="UP000220394">
    <property type="component" value="Chromosome"/>
</dbReference>
<dbReference type="RefSeq" id="WP_086897511.1">
    <property type="nucleotide sequence ID" value="NZ_CP022699.1"/>
</dbReference>
<evidence type="ECO:0000313" key="1">
    <source>
        <dbReference type="EMBL" id="ATJ89434.1"/>
    </source>
</evidence>
<proteinExistence type="predicted"/>
<evidence type="ECO:0000313" key="2">
    <source>
        <dbReference type="Proteomes" id="UP000220394"/>
    </source>
</evidence>
<reference evidence="1 2" key="1">
    <citation type="submission" date="2017-08" db="EMBL/GenBank/DDBJ databases">
        <title>Complete Genome Sequence of Acetobacter tropicalis Oregon-R-modENCODE STRAIN BDGP1, an acetic acid bacterium isolated from Drosophila melanogaster gut.</title>
        <authorList>
            <person name="Wan K.H."/>
            <person name="Yu C."/>
            <person name="Park S."/>
            <person name="Hammonds A.S."/>
            <person name="Booth B.W."/>
            <person name="Celniker S.E."/>
        </authorList>
    </citation>
    <scope>NUCLEOTIDE SEQUENCE [LARGE SCALE GENOMIC DNA]</scope>
    <source>
        <strain evidence="1 2">BDGP1</strain>
    </source>
</reference>
<name>A0A291PDI3_9PROT</name>
<dbReference type="InterPro" id="IPR010877">
    <property type="entry name" value="Phage_Mu_Gp46"/>
</dbReference>
<accession>A0A291PDI3</accession>
<gene>
    <name evidence="1" type="ORF">CIW82_00555</name>
</gene>